<evidence type="ECO:0000256" key="16">
    <source>
        <dbReference type="ARBA" id="ARBA00029728"/>
    </source>
</evidence>
<comment type="catalytic activity">
    <reaction evidence="23">
        <text>NADPH + O2 + H(+) = H2O2 + NADP(+)</text>
        <dbReference type="Rhea" id="RHEA:11260"/>
        <dbReference type="ChEBI" id="CHEBI:15378"/>
        <dbReference type="ChEBI" id="CHEBI:15379"/>
        <dbReference type="ChEBI" id="CHEBI:16240"/>
        <dbReference type="ChEBI" id="CHEBI:57783"/>
        <dbReference type="ChEBI" id="CHEBI:58349"/>
        <dbReference type="EC" id="1.6.3.1"/>
    </reaction>
    <physiologicalReaction direction="left-to-right" evidence="23">
        <dbReference type="Rhea" id="RHEA:11261"/>
    </physiologicalReaction>
</comment>
<keyword evidence="31" id="KW-0503">Monooxygenase</keyword>
<reference evidence="31 32" key="1">
    <citation type="journal article" date="2014" name="Int. J. Syst. Evol. Microbiol.">
        <title>Leptospira mayottensis sp. nov., a pathogenic species of the genus Leptospira isolated from humans.</title>
        <authorList>
            <person name="Bourhy P."/>
            <person name="Collet L."/>
            <person name="Brisse S."/>
            <person name="Picardeau M."/>
        </authorList>
    </citation>
    <scope>NUCLEOTIDE SEQUENCE [LARGE SCALE GENOMIC DNA]</scope>
    <source>
        <strain evidence="31 32">200901122</strain>
    </source>
</reference>
<dbReference type="PRINTS" id="PR00370">
    <property type="entry name" value="FMOXYGENASE"/>
</dbReference>
<proteinExistence type="inferred from homology"/>
<dbReference type="InterPro" id="IPR002257">
    <property type="entry name" value="Flavin_mOase_5"/>
</dbReference>
<keyword evidence="15" id="KW-0472">Membrane</keyword>
<evidence type="ECO:0000256" key="4">
    <source>
        <dbReference type="ARBA" id="ARBA00019213"/>
    </source>
</evidence>
<comment type="function">
    <text evidence="19">Acts as a Baeyer-Villiger monooxygenase on a broad range of substrates. Catalyzes the insertion of an oxygen atom into a carbon-carbon bond adjacent to a carbonyl, which converts ketones to esters. Active on diverse carbonyl compounds, whereas soft nucleophiles are mostly non- or poorly reactive. In contrast with other forms of FMO it is non- or poorly active on 'classical' substrates such as drugs, pesticides, and dietary components containing soft nucleophilic heteroatoms. Able to oxidize drug molecules bearing a carbonyl group on an aliphatic chain, such as nabumetone and pentoxifylline. Also, in the absence of substrates, shows slow but yet significant NADPH oxidase activity. Acts as a positive modulator of cholesterol biosynthesis as well as glucose homeostasis, promoting metabolic aging via pleiotropic effects.</text>
</comment>
<comment type="catalytic activity">
    <reaction evidence="24">
        <text>hexan-3-one + NADPH + O2 + H(+) = ethyl butanoate + NADP(+) + H2O</text>
        <dbReference type="Rhea" id="RHEA:54844"/>
        <dbReference type="ChEBI" id="CHEBI:15377"/>
        <dbReference type="ChEBI" id="CHEBI:15378"/>
        <dbReference type="ChEBI" id="CHEBI:15379"/>
        <dbReference type="ChEBI" id="CHEBI:57783"/>
        <dbReference type="ChEBI" id="CHEBI:58349"/>
        <dbReference type="ChEBI" id="CHEBI:88764"/>
        <dbReference type="ChEBI" id="CHEBI:89891"/>
    </reaction>
    <physiologicalReaction direction="left-to-right" evidence="24">
        <dbReference type="Rhea" id="RHEA:54845"/>
    </physiologicalReaction>
</comment>
<evidence type="ECO:0000256" key="17">
    <source>
        <dbReference type="ARBA" id="ARBA00033213"/>
    </source>
</evidence>
<dbReference type="EMBL" id="AKWM02000050">
    <property type="protein sequence ID" value="EKR99491.1"/>
    <property type="molecule type" value="Genomic_DNA"/>
</dbReference>
<keyword evidence="7" id="KW-0285">Flavoprotein</keyword>
<keyword evidence="8" id="KW-0812">Transmembrane</keyword>
<dbReference type="InterPro" id="IPR000960">
    <property type="entry name" value="Flavin_mOase"/>
</dbReference>
<evidence type="ECO:0000256" key="23">
    <source>
        <dbReference type="ARBA" id="ARBA00047864"/>
    </source>
</evidence>
<comment type="catalytic activity">
    <reaction evidence="28">
        <text>N,N-dimethylaniline + NADPH + O2 + H(+) = N,N-dimethylaniline N-oxide + NADP(+) + H2O</text>
        <dbReference type="Rhea" id="RHEA:24468"/>
        <dbReference type="ChEBI" id="CHEBI:15377"/>
        <dbReference type="ChEBI" id="CHEBI:15378"/>
        <dbReference type="ChEBI" id="CHEBI:15379"/>
        <dbReference type="ChEBI" id="CHEBI:16269"/>
        <dbReference type="ChEBI" id="CHEBI:17735"/>
        <dbReference type="ChEBI" id="CHEBI:57783"/>
        <dbReference type="ChEBI" id="CHEBI:58349"/>
        <dbReference type="EC" id="1.14.13.8"/>
    </reaction>
    <physiologicalReaction direction="left-to-right" evidence="28">
        <dbReference type="Rhea" id="RHEA:24469"/>
    </physiologicalReaction>
</comment>
<evidence type="ECO:0000256" key="12">
    <source>
        <dbReference type="ARBA" id="ARBA00022989"/>
    </source>
</evidence>
<comment type="caution">
    <text evidence="31">The sequence shown here is derived from an EMBL/GenBank/DDBJ whole genome shotgun (WGS) entry which is preliminary data.</text>
</comment>
<evidence type="ECO:0000256" key="15">
    <source>
        <dbReference type="ARBA" id="ARBA00023136"/>
    </source>
</evidence>
<dbReference type="InterPro" id="IPR036188">
    <property type="entry name" value="FAD/NAD-bd_sf"/>
</dbReference>
<name>A0AA87MPE8_9LEPT</name>
<comment type="catalytic activity">
    <reaction evidence="29">
        <text>octan-3-one + NADPH + O2 + H(+) = pentyl propanoate + NADP(+) + H2O</text>
        <dbReference type="Rhea" id="RHEA:54840"/>
        <dbReference type="ChEBI" id="CHEBI:15377"/>
        <dbReference type="ChEBI" id="CHEBI:15378"/>
        <dbReference type="ChEBI" id="CHEBI:15379"/>
        <dbReference type="ChEBI" id="CHEBI:57783"/>
        <dbReference type="ChEBI" id="CHEBI:58349"/>
        <dbReference type="ChEBI" id="CHEBI:80946"/>
        <dbReference type="ChEBI" id="CHEBI:87373"/>
    </reaction>
    <physiologicalReaction direction="left-to-right" evidence="29">
        <dbReference type="Rhea" id="RHEA:54841"/>
    </physiologicalReaction>
</comment>
<comment type="catalytic activity">
    <reaction evidence="26">
        <text>(2E)-geranial + NADPH + O2 + H(+) = (1E)-2,6-dimethylhepta-1,5-dien-1-yl formate + NADP(+) + H2O</text>
        <dbReference type="Rhea" id="RHEA:54860"/>
        <dbReference type="ChEBI" id="CHEBI:15377"/>
        <dbReference type="ChEBI" id="CHEBI:15378"/>
        <dbReference type="ChEBI" id="CHEBI:15379"/>
        <dbReference type="ChEBI" id="CHEBI:16980"/>
        <dbReference type="ChEBI" id="CHEBI:57783"/>
        <dbReference type="ChEBI" id="CHEBI:58349"/>
        <dbReference type="ChEBI" id="CHEBI:138375"/>
    </reaction>
    <physiologicalReaction direction="left-to-right" evidence="26">
        <dbReference type="Rhea" id="RHEA:54861"/>
    </physiologicalReaction>
</comment>
<evidence type="ECO:0000256" key="28">
    <source>
        <dbReference type="ARBA" id="ARBA00049443"/>
    </source>
</evidence>
<evidence type="ECO:0000256" key="26">
    <source>
        <dbReference type="ARBA" id="ARBA00048989"/>
    </source>
</evidence>
<dbReference type="Gene3D" id="3.50.50.60">
    <property type="entry name" value="FAD/NAD(P)-binding domain"/>
    <property type="match status" value="1"/>
</dbReference>
<dbReference type="GO" id="GO:0050661">
    <property type="term" value="F:NADP binding"/>
    <property type="evidence" value="ECO:0007669"/>
    <property type="project" value="InterPro"/>
</dbReference>
<dbReference type="PIRSF" id="PIRSF000332">
    <property type="entry name" value="FMO"/>
    <property type="match status" value="1"/>
</dbReference>
<evidence type="ECO:0000256" key="9">
    <source>
        <dbReference type="ARBA" id="ARBA00022827"/>
    </source>
</evidence>
<keyword evidence="10" id="KW-0256">Endoplasmic reticulum</keyword>
<comment type="similarity">
    <text evidence="2">Belongs to the FMO family.</text>
</comment>
<evidence type="ECO:0000256" key="6">
    <source>
        <dbReference type="ARBA" id="ARBA00022553"/>
    </source>
</evidence>
<evidence type="ECO:0000256" key="10">
    <source>
        <dbReference type="ARBA" id="ARBA00022848"/>
    </source>
</evidence>
<dbReference type="RefSeq" id="WP_002749687.1">
    <property type="nucleotide sequence ID" value="NZ_AKWM02000050.1"/>
</dbReference>
<comment type="catalytic activity">
    <reaction evidence="27">
        <text>heptan-4-one + NADPH + O2 + H(+) = propyl butanoate + NADP(+) + H2O</text>
        <dbReference type="Rhea" id="RHEA:54852"/>
        <dbReference type="ChEBI" id="CHEBI:15377"/>
        <dbReference type="ChEBI" id="CHEBI:15378"/>
        <dbReference type="ChEBI" id="CHEBI:15379"/>
        <dbReference type="ChEBI" id="CHEBI:57783"/>
        <dbReference type="ChEBI" id="CHEBI:58349"/>
        <dbReference type="ChEBI" id="CHEBI:89484"/>
        <dbReference type="ChEBI" id="CHEBI:89719"/>
    </reaction>
    <physiologicalReaction direction="left-to-right" evidence="27">
        <dbReference type="Rhea" id="RHEA:54853"/>
    </physiologicalReaction>
</comment>
<dbReference type="GO" id="GO:0006629">
    <property type="term" value="P:lipid metabolic process"/>
    <property type="evidence" value="ECO:0007669"/>
    <property type="project" value="UniProtKB-KW"/>
</dbReference>
<evidence type="ECO:0000256" key="11">
    <source>
        <dbReference type="ARBA" id="ARBA00022857"/>
    </source>
</evidence>
<evidence type="ECO:0000313" key="32">
    <source>
        <dbReference type="Proteomes" id="UP000001343"/>
    </source>
</evidence>
<evidence type="ECO:0000256" key="27">
    <source>
        <dbReference type="ARBA" id="ARBA00048990"/>
    </source>
</evidence>
<evidence type="ECO:0000256" key="25">
    <source>
        <dbReference type="ARBA" id="ARBA00048459"/>
    </source>
</evidence>
<evidence type="ECO:0000256" key="29">
    <source>
        <dbReference type="ARBA" id="ARBA00049475"/>
    </source>
</evidence>
<dbReference type="Proteomes" id="UP000001343">
    <property type="component" value="Unassembled WGS sequence"/>
</dbReference>
<evidence type="ECO:0000256" key="5">
    <source>
        <dbReference type="ARBA" id="ARBA00022481"/>
    </source>
</evidence>
<evidence type="ECO:0000256" key="2">
    <source>
        <dbReference type="ARBA" id="ARBA00009183"/>
    </source>
</evidence>
<keyword evidence="11" id="KW-0521">NADP</keyword>
<evidence type="ECO:0000256" key="19">
    <source>
        <dbReference type="ARBA" id="ARBA00045722"/>
    </source>
</evidence>
<evidence type="ECO:0000256" key="13">
    <source>
        <dbReference type="ARBA" id="ARBA00023002"/>
    </source>
</evidence>
<dbReference type="AlphaFoldDB" id="A0AA87MPE8"/>
<dbReference type="GO" id="GO:0016174">
    <property type="term" value="F:NAD(P)H oxidase H2O2-forming activity"/>
    <property type="evidence" value="ECO:0007669"/>
    <property type="project" value="UniProtKB-EC"/>
</dbReference>
<dbReference type="GO" id="GO:0050660">
    <property type="term" value="F:flavin adenine dinucleotide binding"/>
    <property type="evidence" value="ECO:0007669"/>
    <property type="project" value="InterPro"/>
</dbReference>
<evidence type="ECO:0000256" key="14">
    <source>
        <dbReference type="ARBA" id="ARBA00023098"/>
    </source>
</evidence>
<gene>
    <name evidence="31" type="ORF">LEP1GSC125_0010</name>
</gene>
<keyword evidence="12" id="KW-1133">Transmembrane helix</keyword>
<dbReference type="SUPFAM" id="SSF51905">
    <property type="entry name" value="FAD/NAD(P)-binding domain"/>
    <property type="match status" value="2"/>
</dbReference>
<evidence type="ECO:0000256" key="7">
    <source>
        <dbReference type="ARBA" id="ARBA00022630"/>
    </source>
</evidence>
<organism evidence="31 32">
    <name type="scientific">Leptospira mayottensis 200901122</name>
    <dbReference type="NCBI Taxonomy" id="1193010"/>
    <lineage>
        <taxon>Bacteria</taxon>
        <taxon>Pseudomonadati</taxon>
        <taxon>Spirochaetota</taxon>
        <taxon>Spirochaetia</taxon>
        <taxon>Leptospirales</taxon>
        <taxon>Leptospiraceae</taxon>
        <taxon>Leptospira</taxon>
    </lineage>
</organism>
<dbReference type="PRINTS" id="PR01125">
    <property type="entry name" value="FMOXYGENASE5"/>
</dbReference>
<comment type="catalytic activity">
    <reaction evidence="22">
        <text>sulcatone + NADPH + O2 + H(+) = 4-methylpent-3-en-1-yl acetate + NADP(+) + H2O</text>
        <dbReference type="Rhea" id="RHEA:54864"/>
        <dbReference type="ChEBI" id="CHEBI:15377"/>
        <dbReference type="ChEBI" id="CHEBI:15378"/>
        <dbReference type="ChEBI" id="CHEBI:15379"/>
        <dbReference type="ChEBI" id="CHEBI:16310"/>
        <dbReference type="ChEBI" id="CHEBI:57783"/>
        <dbReference type="ChEBI" id="CHEBI:58349"/>
        <dbReference type="ChEBI" id="CHEBI:138373"/>
    </reaction>
    <physiologicalReaction direction="left-to-right" evidence="22">
        <dbReference type="Rhea" id="RHEA:54865"/>
    </physiologicalReaction>
</comment>
<comment type="catalytic activity">
    <reaction evidence="25">
        <text>octan-3-one + NADPH + O2 + H(+) = ethyl hexanoate + NADP(+) + H2O</text>
        <dbReference type="Rhea" id="RHEA:54856"/>
        <dbReference type="ChEBI" id="CHEBI:15377"/>
        <dbReference type="ChEBI" id="CHEBI:15378"/>
        <dbReference type="ChEBI" id="CHEBI:15379"/>
        <dbReference type="ChEBI" id="CHEBI:57783"/>
        <dbReference type="ChEBI" id="CHEBI:58349"/>
        <dbReference type="ChEBI" id="CHEBI:80946"/>
        <dbReference type="ChEBI" id="CHEBI:86055"/>
    </reaction>
    <physiologicalReaction direction="left-to-right" evidence="25">
        <dbReference type="Rhea" id="RHEA:54857"/>
    </physiologicalReaction>
</comment>
<feature type="compositionally biased region" description="Polar residues" evidence="30">
    <location>
        <begin position="448"/>
        <end position="469"/>
    </location>
</feature>
<dbReference type="GO" id="GO:0004499">
    <property type="term" value="F:N,N-dimethylaniline monooxygenase activity"/>
    <property type="evidence" value="ECO:0007669"/>
    <property type="project" value="InterPro"/>
</dbReference>
<evidence type="ECO:0000256" key="30">
    <source>
        <dbReference type="SAM" id="MobiDB-lite"/>
    </source>
</evidence>
<keyword evidence="10" id="KW-0492">Microsome</keyword>
<keyword evidence="9" id="KW-0274">FAD</keyword>
<dbReference type="InterPro" id="IPR050346">
    <property type="entry name" value="FMO-like"/>
</dbReference>
<evidence type="ECO:0000256" key="8">
    <source>
        <dbReference type="ARBA" id="ARBA00022692"/>
    </source>
</evidence>
<dbReference type="PANTHER" id="PTHR23023">
    <property type="entry name" value="DIMETHYLANILINE MONOOXYGENASE"/>
    <property type="match status" value="1"/>
</dbReference>
<comment type="catalytic activity">
    <reaction evidence="20">
        <text>hexan-3-one + NADPH + O2 + H(+) = propyl propanoate + NADP(+) + H2O</text>
        <dbReference type="Rhea" id="RHEA:54848"/>
        <dbReference type="ChEBI" id="CHEBI:15377"/>
        <dbReference type="ChEBI" id="CHEBI:15378"/>
        <dbReference type="ChEBI" id="CHEBI:15379"/>
        <dbReference type="ChEBI" id="CHEBI:57783"/>
        <dbReference type="ChEBI" id="CHEBI:58349"/>
        <dbReference type="ChEBI" id="CHEBI:89828"/>
        <dbReference type="ChEBI" id="CHEBI:89891"/>
    </reaction>
    <physiologicalReaction direction="left-to-right" evidence="20">
        <dbReference type="Rhea" id="RHEA:54849"/>
    </physiologicalReaction>
</comment>
<sequence length="469" mass="53774">MSSLPSVCVIGAGPSGISVCKALKDKEISFDCYEAGSEVGGNWRFNNDNKMSNIYSLHTSTHKDKMEYNDYLMPPIYTDYPRHQKISEYFINYVNHFGLRKHIYFKTPVVHVEHQEDGTWLVKTGNGKRKYYDVLTVSNGHHWSQRWPNPAFPGKFTGKIIHSHSYIDPENPIKLIGKRVIILGMENTAMDIAAELCRPDIASKVFLAPERETSIIPNYLLEKPSDNSAELIPVHTSFWLKNFTIGISSKLGNFQDFGLLKSDHKPGAAHPIISQDILVRLRREDITPKPNIESYNGNKVRFIDGSEEEIDAVVYCTGYDIKFPFFDENFISAKDNYLPLFYRMIKPEFKNLFFVGLFQPLGPIAPLVEFQGKWISEYLIGNYEMPSVQEMSKSIEKYESKTRKRYATSKRHTIKVDFESFLYDMKSEFKKGKKKASKNGNKLPVTAIAQNKSVSKNKASEHNPSQRFE</sequence>
<keyword evidence="6" id="KW-0597">Phosphoprotein</keyword>
<evidence type="ECO:0000313" key="31">
    <source>
        <dbReference type="EMBL" id="EKR99491.1"/>
    </source>
</evidence>
<comment type="catalytic activity">
    <reaction evidence="21">
        <text>heptan-2-one + NADPH + O2 + H(+) = pentyl acetate + NADP(+) + H2O</text>
        <dbReference type="Rhea" id="RHEA:54836"/>
        <dbReference type="ChEBI" id="CHEBI:5672"/>
        <dbReference type="ChEBI" id="CHEBI:15377"/>
        <dbReference type="ChEBI" id="CHEBI:15378"/>
        <dbReference type="ChEBI" id="CHEBI:15379"/>
        <dbReference type="ChEBI" id="CHEBI:57783"/>
        <dbReference type="ChEBI" id="CHEBI:58349"/>
        <dbReference type="ChEBI" id="CHEBI:87362"/>
    </reaction>
    <physiologicalReaction direction="left-to-right" evidence="21">
        <dbReference type="Rhea" id="RHEA:54837"/>
    </physiologicalReaction>
</comment>
<evidence type="ECO:0000256" key="1">
    <source>
        <dbReference type="ARBA" id="ARBA00004524"/>
    </source>
</evidence>
<dbReference type="Pfam" id="PF00743">
    <property type="entry name" value="FMO-like"/>
    <property type="match status" value="1"/>
</dbReference>
<keyword evidence="14" id="KW-0443">Lipid metabolism</keyword>
<protein>
    <recommendedName>
        <fullName evidence="4">Flavin-containing monooxygenase 5</fullName>
        <ecNumber evidence="3">1.6.3.1</ecNumber>
    </recommendedName>
    <alternativeName>
        <fullName evidence="18">Dimethylaniline monooxygenase [N-oxide-forming] 5</fullName>
    </alternativeName>
    <alternativeName>
        <fullName evidence="16">Dimethylaniline oxidase 5</fullName>
    </alternativeName>
    <alternativeName>
        <fullName evidence="17">NADPH oxidase</fullName>
    </alternativeName>
</protein>
<keyword evidence="13" id="KW-0560">Oxidoreductase</keyword>
<evidence type="ECO:0000256" key="24">
    <source>
        <dbReference type="ARBA" id="ARBA00047977"/>
    </source>
</evidence>
<evidence type="ECO:0000256" key="22">
    <source>
        <dbReference type="ARBA" id="ARBA00047855"/>
    </source>
</evidence>
<evidence type="ECO:0000256" key="18">
    <source>
        <dbReference type="ARBA" id="ARBA00033301"/>
    </source>
</evidence>
<accession>A0AA87MPE8</accession>
<evidence type="ECO:0000256" key="21">
    <source>
        <dbReference type="ARBA" id="ARBA00047574"/>
    </source>
</evidence>
<comment type="subcellular location">
    <subcellularLocation>
        <location evidence="1">Microsome membrane</location>
    </subcellularLocation>
</comment>
<evidence type="ECO:0000256" key="20">
    <source>
        <dbReference type="ARBA" id="ARBA00047426"/>
    </source>
</evidence>
<feature type="region of interest" description="Disordered" evidence="30">
    <location>
        <begin position="432"/>
        <end position="469"/>
    </location>
</feature>
<dbReference type="EC" id="1.6.3.1" evidence="3"/>
<evidence type="ECO:0000256" key="3">
    <source>
        <dbReference type="ARBA" id="ARBA00012698"/>
    </source>
</evidence>
<keyword evidence="5" id="KW-0488">Methylation</keyword>
<dbReference type="InterPro" id="IPR020946">
    <property type="entry name" value="Flavin_mOase-like"/>
</dbReference>